<reference evidence="2" key="1">
    <citation type="submission" date="2022-03" db="EMBL/GenBank/DDBJ databases">
        <authorList>
            <person name="Alioto T."/>
            <person name="Alioto T."/>
            <person name="Gomez Garrido J."/>
        </authorList>
    </citation>
    <scope>NUCLEOTIDE SEQUENCE</scope>
</reference>
<evidence type="ECO:0000256" key="1">
    <source>
        <dbReference type="SAM" id="MobiDB-lite"/>
    </source>
</evidence>
<dbReference type="Proteomes" id="UP001295444">
    <property type="component" value="Chromosome 01"/>
</dbReference>
<dbReference type="EMBL" id="OW240912">
    <property type="protein sequence ID" value="CAH2224598.1"/>
    <property type="molecule type" value="Genomic_DNA"/>
</dbReference>
<protein>
    <submittedName>
        <fullName evidence="2">Uncharacterized protein</fullName>
    </submittedName>
</protein>
<evidence type="ECO:0000313" key="3">
    <source>
        <dbReference type="Proteomes" id="UP001295444"/>
    </source>
</evidence>
<organism evidence="2 3">
    <name type="scientific">Pelobates cultripes</name>
    <name type="common">Western spadefoot toad</name>
    <dbReference type="NCBI Taxonomy" id="61616"/>
    <lineage>
        <taxon>Eukaryota</taxon>
        <taxon>Metazoa</taxon>
        <taxon>Chordata</taxon>
        <taxon>Craniata</taxon>
        <taxon>Vertebrata</taxon>
        <taxon>Euteleostomi</taxon>
        <taxon>Amphibia</taxon>
        <taxon>Batrachia</taxon>
        <taxon>Anura</taxon>
        <taxon>Pelobatoidea</taxon>
        <taxon>Pelobatidae</taxon>
        <taxon>Pelobates</taxon>
    </lineage>
</organism>
<evidence type="ECO:0000313" key="2">
    <source>
        <dbReference type="EMBL" id="CAH2224598.1"/>
    </source>
</evidence>
<keyword evidence="3" id="KW-1185">Reference proteome</keyword>
<accession>A0AAD1R6P8</accession>
<proteinExistence type="predicted"/>
<name>A0AAD1R6P8_PELCU</name>
<feature type="compositionally biased region" description="Low complexity" evidence="1">
    <location>
        <begin position="107"/>
        <end position="125"/>
    </location>
</feature>
<dbReference type="AlphaFoldDB" id="A0AAD1R6P8"/>
<gene>
    <name evidence="2" type="ORF">PECUL_23A061250</name>
</gene>
<feature type="compositionally biased region" description="Polar residues" evidence="1">
    <location>
        <begin position="23"/>
        <end position="32"/>
    </location>
</feature>
<feature type="compositionally biased region" description="Polar residues" evidence="1">
    <location>
        <begin position="82"/>
        <end position="102"/>
    </location>
</feature>
<sequence>MPHRARLHPCQTPQPLKLMTGCTGDSSTQSTKAAMKGQPTEKQAFSSDAPAPAAKQDSTREQALHSRTNQPAAKQSRKRQTPAANTRLSTMADTSQQLTESGKPNKIIRQQGKTQRRTTQGQTMF</sequence>
<feature type="region of interest" description="Disordered" evidence="1">
    <location>
        <begin position="1"/>
        <end position="125"/>
    </location>
</feature>